<reference evidence="3" key="1">
    <citation type="submission" date="2025-08" db="UniProtKB">
        <authorList>
            <consortium name="Ensembl"/>
        </authorList>
    </citation>
    <scope>IDENTIFICATION</scope>
</reference>
<feature type="compositionally biased region" description="Low complexity" evidence="1">
    <location>
        <begin position="201"/>
        <end position="214"/>
    </location>
</feature>
<feature type="compositionally biased region" description="Low complexity" evidence="1">
    <location>
        <begin position="294"/>
        <end position="305"/>
    </location>
</feature>
<dbReference type="GO" id="GO:0044545">
    <property type="term" value="C:NSL complex"/>
    <property type="evidence" value="ECO:0007669"/>
    <property type="project" value="TreeGrafter"/>
</dbReference>
<keyword evidence="4" id="KW-1185">Reference proteome</keyword>
<dbReference type="PANTHER" id="PTHR13136:SF16">
    <property type="entry name" value="KAT8 REGULATORY NSL COMPLEX SUBUNIT 3"/>
    <property type="match status" value="1"/>
</dbReference>
<dbReference type="GO" id="GO:0045944">
    <property type="term" value="P:positive regulation of transcription by RNA polymerase II"/>
    <property type="evidence" value="ECO:0007669"/>
    <property type="project" value="TreeGrafter"/>
</dbReference>
<reference evidence="3" key="2">
    <citation type="submission" date="2025-09" db="UniProtKB">
        <authorList>
            <consortium name="Ensembl"/>
        </authorList>
    </citation>
    <scope>IDENTIFICATION</scope>
</reference>
<protein>
    <recommendedName>
        <fullName evidence="2">KANL3/Tex30 alpha/beta hydrolase-like domain-containing protein</fullName>
    </recommendedName>
</protein>
<evidence type="ECO:0000313" key="3">
    <source>
        <dbReference type="Ensembl" id="ENSPTXP00000019495.1"/>
    </source>
</evidence>
<evidence type="ECO:0000259" key="2">
    <source>
        <dbReference type="Pfam" id="PF20408"/>
    </source>
</evidence>
<organism evidence="3 4">
    <name type="scientific">Pseudonaja textilis</name>
    <name type="common">Eastern brown snake</name>
    <dbReference type="NCBI Taxonomy" id="8673"/>
    <lineage>
        <taxon>Eukaryota</taxon>
        <taxon>Metazoa</taxon>
        <taxon>Chordata</taxon>
        <taxon>Craniata</taxon>
        <taxon>Vertebrata</taxon>
        <taxon>Euteleostomi</taxon>
        <taxon>Lepidosauria</taxon>
        <taxon>Squamata</taxon>
        <taxon>Bifurcata</taxon>
        <taxon>Unidentata</taxon>
        <taxon>Episquamata</taxon>
        <taxon>Toxicofera</taxon>
        <taxon>Serpentes</taxon>
        <taxon>Colubroidea</taxon>
        <taxon>Elapidae</taxon>
        <taxon>Hydrophiinae</taxon>
        <taxon>Pseudonaja</taxon>
    </lineage>
</organism>
<evidence type="ECO:0000256" key="1">
    <source>
        <dbReference type="SAM" id="MobiDB-lite"/>
    </source>
</evidence>
<name>A0A670Z6I7_PSETE</name>
<feature type="compositionally biased region" description="Basic and acidic residues" evidence="1">
    <location>
        <begin position="164"/>
        <end position="200"/>
    </location>
</feature>
<dbReference type="InterPro" id="IPR046879">
    <property type="entry name" value="KANL3/Tex30_Abhydrolase"/>
</dbReference>
<dbReference type="Gene3D" id="3.40.50.1820">
    <property type="entry name" value="alpha/beta hydrolase"/>
    <property type="match status" value="1"/>
</dbReference>
<dbReference type="AlphaFoldDB" id="A0A670Z6I7"/>
<dbReference type="Pfam" id="PF20408">
    <property type="entry name" value="Abhydrolase_11"/>
    <property type="match status" value="1"/>
</dbReference>
<dbReference type="Proteomes" id="UP000472273">
    <property type="component" value="Unplaced"/>
</dbReference>
<proteinExistence type="predicted"/>
<dbReference type="PANTHER" id="PTHR13136">
    <property type="entry name" value="TESTIS DEVELOPMENT PROTEIN PRTD"/>
    <property type="match status" value="1"/>
</dbReference>
<feature type="region of interest" description="Disordered" evidence="1">
    <location>
        <begin position="285"/>
        <end position="309"/>
    </location>
</feature>
<dbReference type="GeneTree" id="ENSGT00390000007636"/>
<feature type="region of interest" description="Disordered" evidence="1">
    <location>
        <begin position="164"/>
        <end position="217"/>
    </location>
</feature>
<sequence>MNNGSGVGVLQCLEHMIGAMRGKVMEIHNHFSHKPVILIGWNTGALLACHVSVMEDVAAVVCLGFPLLTIDGPRGDVDDPLLDMKAPVLFVIGQNALQCNTEAIEDFREKLRAENSLVVVGGADDNLRISKAKKKSEGLTQSMVDRCIQDEIADFLTGVLTRADSHAGPDPRDLDVEKKKRTAREAARRDLSFDLPDRNSRPASPAAKIPASPSGSEVAWRWKDPVKRYIWAIMKQSISRQGRQNLSLFPAGPSPGLAIKLPLGRCSPSTAALQRCPSLGCGWRSKAGRRTRRAGSGASPPACAPDLSDRKPPLSPLLGVLQRLQQPCLQPQGENGRDFSSKVQPGWCQPVAEKVCAANGRSCDVQASLR</sequence>
<evidence type="ECO:0000313" key="4">
    <source>
        <dbReference type="Proteomes" id="UP000472273"/>
    </source>
</evidence>
<accession>A0A670Z6I7</accession>
<dbReference type="SUPFAM" id="SSF53474">
    <property type="entry name" value="alpha/beta-Hydrolases"/>
    <property type="match status" value="1"/>
</dbReference>
<feature type="domain" description="KANL3/Tex30 alpha/beta hydrolase-like" evidence="2">
    <location>
        <begin position="17"/>
        <end position="141"/>
    </location>
</feature>
<dbReference type="InterPro" id="IPR026555">
    <property type="entry name" value="NSL3/Tex30"/>
</dbReference>
<dbReference type="Ensembl" id="ENSPTXT00000020088.1">
    <property type="protein sequence ID" value="ENSPTXP00000019495.1"/>
    <property type="gene ID" value="ENSPTXG00000013474.1"/>
</dbReference>
<dbReference type="FunFam" id="3.40.50.1820:FF:000497">
    <property type="entry name" value="KAT8 regulatory NSL complex subunit 3"/>
    <property type="match status" value="1"/>
</dbReference>
<dbReference type="InterPro" id="IPR029058">
    <property type="entry name" value="AB_hydrolase_fold"/>
</dbReference>